<evidence type="ECO:0008006" key="4">
    <source>
        <dbReference type="Google" id="ProtNLM"/>
    </source>
</evidence>
<dbReference type="Pfam" id="PF20316">
    <property type="entry name" value="DUF6612"/>
    <property type="match status" value="1"/>
</dbReference>
<sequence>MMKKKHAILVTVLAALLLVTGCVPQRLMNSRQRQQTARKTNKKMSIEDFLDKVKEANDEIETVHFEMNTDVSSNGRKSQHMVADLGYDSSGETIKKANVVIDETVNGANQYQEIVGDQNTARVRTSKNGSWKTADPQGRYTVRPSYFNFLKVLYSMEDDLVLKQSGSEYKLTLRSQNVDLVSLFKEELNLYIRGINQSELKKDFEVTFDKKTFYLKDFNLQLSYDGQRGQLDLEADGTFSKWNKVKDSQFSVSDSTSDDSDDSDSDSI</sequence>
<keyword evidence="3" id="KW-1185">Reference proteome</keyword>
<dbReference type="PROSITE" id="PS51257">
    <property type="entry name" value="PROKAR_LIPOPROTEIN"/>
    <property type="match status" value="1"/>
</dbReference>
<evidence type="ECO:0000313" key="2">
    <source>
        <dbReference type="EMBL" id="EJN93154.1"/>
    </source>
</evidence>
<organism evidence="2 3">
    <name type="scientific">Streptococcus ratti FA-1 = DSM 20564</name>
    <dbReference type="NCBI Taxonomy" id="699248"/>
    <lineage>
        <taxon>Bacteria</taxon>
        <taxon>Bacillati</taxon>
        <taxon>Bacillota</taxon>
        <taxon>Bacilli</taxon>
        <taxon>Lactobacillales</taxon>
        <taxon>Streptococcaceae</taxon>
        <taxon>Streptococcus</taxon>
    </lineage>
</organism>
<gene>
    <name evidence="2" type="ORF">SRA_09703</name>
</gene>
<comment type="caution">
    <text evidence="2">The sequence shown here is derived from an EMBL/GenBank/DDBJ whole genome shotgun (WGS) entry which is preliminary data.</text>
</comment>
<evidence type="ECO:0000256" key="1">
    <source>
        <dbReference type="SAM" id="MobiDB-lite"/>
    </source>
</evidence>
<protein>
    <recommendedName>
        <fullName evidence="4">Lipoprotein</fullName>
    </recommendedName>
</protein>
<dbReference type="InterPro" id="IPR046720">
    <property type="entry name" value="DUF6612"/>
</dbReference>
<reference evidence="2 3" key="1">
    <citation type="submission" date="2009-12" db="EMBL/GenBank/DDBJ databases">
        <authorList>
            <person name="Lefebure T."/>
            <person name="Cornejo O.E."/>
            <person name="Pavinski Bitar P.D."/>
            <person name="Lang P."/>
            <person name="Stanhope M.J."/>
        </authorList>
    </citation>
    <scope>NUCLEOTIDE SEQUENCE [LARGE SCALE GENOMIC DNA]</scope>
    <source>
        <strain evidence="2 3">FA-1</strain>
    </source>
</reference>
<accession>A0ABP2QVT1</accession>
<proteinExistence type="predicted"/>
<feature type="compositionally biased region" description="Acidic residues" evidence="1">
    <location>
        <begin position="256"/>
        <end position="268"/>
    </location>
</feature>
<name>A0ABP2QVT1_STRRT</name>
<feature type="region of interest" description="Disordered" evidence="1">
    <location>
        <begin position="248"/>
        <end position="268"/>
    </location>
</feature>
<dbReference type="EMBL" id="AJTZ01000006">
    <property type="protein sequence ID" value="EJN93154.1"/>
    <property type="molecule type" value="Genomic_DNA"/>
</dbReference>
<evidence type="ECO:0000313" key="3">
    <source>
        <dbReference type="Proteomes" id="UP000007815"/>
    </source>
</evidence>
<dbReference type="Proteomes" id="UP000007815">
    <property type="component" value="Unassembled WGS sequence"/>
</dbReference>